<comment type="subcellular location">
    <subcellularLocation>
        <location evidence="1">Nucleus</location>
    </subcellularLocation>
</comment>
<feature type="domain" description="Bromo" evidence="10">
    <location>
        <begin position="26"/>
        <end position="96"/>
    </location>
</feature>
<evidence type="ECO:0000256" key="8">
    <source>
        <dbReference type="PROSITE-ProRule" id="PRU00035"/>
    </source>
</evidence>
<keyword evidence="13" id="KW-1185">Reference proteome</keyword>
<evidence type="ECO:0000256" key="2">
    <source>
        <dbReference type="ARBA" id="ARBA00022737"/>
    </source>
</evidence>
<feature type="region of interest" description="Disordered" evidence="9">
    <location>
        <begin position="745"/>
        <end position="773"/>
    </location>
</feature>
<keyword evidence="5 8" id="KW-0103">Bromodomain</keyword>
<evidence type="ECO:0000259" key="10">
    <source>
        <dbReference type="PROSITE" id="PS50014"/>
    </source>
</evidence>
<keyword evidence="7" id="KW-0539">Nucleus</keyword>
<dbReference type="InterPro" id="IPR037382">
    <property type="entry name" value="Rsc/polybromo"/>
</dbReference>
<feature type="compositionally biased region" description="Low complexity" evidence="9">
    <location>
        <begin position="162"/>
        <end position="174"/>
    </location>
</feature>
<evidence type="ECO:0000313" key="13">
    <source>
        <dbReference type="Proteomes" id="UP000308652"/>
    </source>
</evidence>
<dbReference type="PROSITE" id="PS50014">
    <property type="entry name" value="BROMODOMAIN_2"/>
    <property type="match status" value="1"/>
</dbReference>
<keyword evidence="3" id="KW-0156">Chromatin regulator</keyword>
<dbReference type="PRINTS" id="PR00503">
    <property type="entry name" value="BROMODOMAIN"/>
</dbReference>
<dbReference type="InterPro" id="IPR043151">
    <property type="entry name" value="BAH_sf"/>
</dbReference>
<gene>
    <name evidence="12" type="ORF">BDQ12DRAFT_712675</name>
</gene>
<organism evidence="12 13">
    <name type="scientific">Crucibulum laeve</name>
    <dbReference type="NCBI Taxonomy" id="68775"/>
    <lineage>
        <taxon>Eukaryota</taxon>
        <taxon>Fungi</taxon>
        <taxon>Dikarya</taxon>
        <taxon>Basidiomycota</taxon>
        <taxon>Agaricomycotina</taxon>
        <taxon>Agaricomycetes</taxon>
        <taxon>Agaricomycetidae</taxon>
        <taxon>Agaricales</taxon>
        <taxon>Agaricineae</taxon>
        <taxon>Nidulariaceae</taxon>
        <taxon>Crucibulum</taxon>
    </lineage>
</organism>
<accession>A0A5C3M146</accession>
<dbReference type="GO" id="GO:0016586">
    <property type="term" value="C:RSC-type complex"/>
    <property type="evidence" value="ECO:0007669"/>
    <property type="project" value="InterPro"/>
</dbReference>
<dbReference type="EMBL" id="ML213602">
    <property type="protein sequence ID" value="TFK38725.1"/>
    <property type="molecule type" value="Genomic_DNA"/>
</dbReference>
<dbReference type="SMART" id="SM00439">
    <property type="entry name" value="BAH"/>
    <property type="match status" value="1"/>
</dbReference>
<keyword evidence="4" id="KW-0805">Transcription regulation</keyword>
<dbReference type="InterPro" id="IPR001025">
    <property type="entry name" value="BAH_dom"/>
</dbReference>
<dbReference type="PANTHER" id="PTHR16062">
    <property type="entry name" value="SWI/SNF-RELATED"/>
    <property type="match status" value="1"/>
</dbReference>
<keyword evidence="2" id="KW-0677">Repeat</keyword>
<dbReference type="STRING" id="68775.A0A5C3M146"/>
<reference evidence="12 13" key="1">
    <citation type="journal article" date="2019" name="Nat. Ecol. Evol.">
        <title>Megaphylogeny resolves global patterns of mushroom evolution.</title>
        <authorList>
            <person name="Varga T."/>
            <person name="Krizsan K."/>
            <person name="Foldi C."/>
            <person name="Dima B."/>
            <person name="Sanchez-Garcia M."/>
            <person name="Sanchez-Ramirez S."/>
            <person name="Szollosi G.J."/>
            <person name="Szarkandi J.G."/>
            <person name="Papp V."/>
            <person name="Albert L."/>
            <person name="Andreopoulos W."/>
            <person name="Angelini C."/>
            <person name="Antonin V."/>
            <person name="Barry K.W."/>
            <person name="Bougher N.L."/>
            <person name="Buchanan P."/>
            <person name="Buyck B."/>
            <person name="Bense V."/>
            <person name="Catcheside P."/>
            <person name="Chovatia M."/>
            <person name="Cooper J."/>
            <person name="Damon W."/>
            <person name="Desjardin D."/>
            <person name="Finy P."/>
            <person name="Geml J."/>
            <person name="Haridas S."/>
            <person name="Hughes K."/>
            <person name="Justo A."/>
            <person name="Karasinski D."/>
            <person name="Kautmanova I."/>
            <person name="Kiss B."/>
            <person name="Kocsube S."/>
            <person name="Kotiranta H."/>
            <person name="LaButti K.M."/>
            <person name="Lechner B.E."/>
            <person name="Liimatainen K."/>
            <person name="Lipzen A."/>
            <person name="Lukacs Z."/>
            <person name="Mihaltcheva S."/>
            <person name="Morgado L.N."/>
            <person name="Niskanen T."/>
            <person name="Noordeloos M.E."/>
            <person name="Ohm R.A."/>
            <person name="Ortiz-Santana B."/>
            <person name="Ovrebo C."/>
            <person name="Racz N."/>
            <person name="Riley R."/>
            <person name="Savchenko A."/>
            <person name="Shiryaev A."/>
            <person name="Soop K."/>
            <person name="Spirin V."/>
            <person name="Szebenyi C."/>
            <person name="Tomsovsky M."/>
            <person name="Tulloss R.E."/>
            <person name="Uehling J."/>
            <person name="Grigoriev I.V."/>
            <person name="Vagvolgyi C."/>
            <person name="Papp T."/>
            <person name="Martin F.M."/>
            <person name="Miettinen O."/>
            <person name="Hibbett D.S."/>
            <person name="Nagy L.G."/>
        </authorList>
    </citation>
    <scope>NUCLEOTIDE SEQUENCE [LARGE SCALE GENOMIC DNA]</scope>
    <source>
        <strain evidence="12 13">CBS 166.37</strain>
    </source>
</reference>
<evidence type="ECO:0000256" key="3">
    <source>
        <dbReference type="ARBA" id="ARBA00022853"/>
    </source>
</evidence>
<dbReference type="Gene3D" id="2.30.30.490">
    <property type="match status" value="1"/>
</dbReference>
<evidence type="ECO:0000256" key="7">
    <source>
        <dbReference type="ARBA" id="ARBA00023242"/>
    </source>
</evidence>
<evidence type="ECO:0000313" key="12">
    <source>
        <dbReference type="EMBL" id="TFK38725.1"/>
    </source>
</evidence>
<dbReference type="OrthoDB" id="1742084at2759"/>
<feature type="region of interest" description="Disordered" evidence="9">
    <location>
        <begin position="605"/>
        <end position="681"/>
    </location>
</feature>
<dbReference type="AlphaFoldDB" id="A0A5C3M146"/>
<evidence type="ECO:0000256" key="9">
    <source>
        <dbReference type="SAM" id="MobiDB-lite"/>
    </source>
</evidence>
<dbReference type="InterPro" id="IPR001487">
    <property type="entry name" value="Bromodomain"/>
</dbReference>
<dbReference type="InterPro" id="IPR036427">
    <property type="entry name" value="Bromodomain-like_sf"/>
</dbReference>
<dbReference type="CDD" id="cd04717">
    <property type="entry name" value="BAH_polybromo"/>
    <property type="match status" value="1"/>
</dbReference>
<evidence type="ECO:0000256" key="4">
    <source>
        <dbReference type="ARBA" id="ARBA00023015"/>
    </source>
</evidence>
<name>A0A5C3M146_9AGAR</name>
<dbReference type="GO" id="GO:0003682">
    <property type="term" value="F:chromatin binding"/>
    <property type="evidence" value="ECO:0007669"/>
    <property type="project" value="InterPro"/>
</dbReference>
<feature type="region of interest" description="Disordered" evidence="9">
    <location>
        <begin position="162"/>
        <end position="182"/>
    </location>
</feature>
<dbReference type="SUPFAM" id="SSF47370">
    <property type="entry name" value="Bromodomain"/>
    <property type="match status" value="2"/>
</dbReference>
<dbReference type="PANTHER" id="PTHR16062:SF21">
    <property type="entry name" value="CHROMATIN STRUCTURE-REMODELING COMPLEX SUBUNIT RSC1-RELATED"/>
    <property type="match status" value="1"/>
</dbReference>
<protein>
    <submittedName>
        <fullName evidence="12">RSC complex protein</fullName>
    </submittedName>
</protein>
<dbReference type="GO" id="GO:0006368">
    <property type="term" value="P:transcription elongation by RNA polymerase II"/>
    <property type="evidence" value="ECO:0007669"/>
    <property type="project" value="TreeGrafter"/>
</dbReference>
<evidence type="ECO:0000256" key="1">
    <source>
        <dbReference type="ARBA" id="ARBA00004123"/>
    </source>
</evidence>
<dbReference type="PROSITE" id="PS51038">
    <property type="entry name" value="BAH"/>
    <property type="match status" value="1"/>
</dbReference>
<dbReference type="SMART" id="SM00297">
    <property type="entry name" value="BROMO"/>
    <property type="match status" value="1"/>
</dbReference>
<sequence>MPISSTQKSAIEEVISAILSATAPRGKRQLCTIFMELVDRDEWPEYYEIIPEPRCLDLIKSGVAKGRYKDATDVFTDLSLVFWNALYYNEPGSGIAMDAETLKTLLETEWKKRAVLPGFRTSPPPGAAQKVNKNIGENIAVKPDPEPSATKTAPAPIAVAVPTPTPARTATPSAQRLALPTTSTSTSNFSYAKPIPIRPRSAQRLASPDMEVDIISADSDDMAGAVSTERDPASEDIVKQLEKGLPRWPGFCEQGWMGEVGPDRLVEVVQAIKSHKDIIGNRLSTALESVPEESTIPNLSYTTPLSLKLIESRVRAKSYASSKEFDMEMARLFEKARRWHEPGTDAYGRVLLLQRLYQALTSANPLLGPQHHSQTNFASLHAGPGNTKPVHGSDAEGVSGVTTHRVLTKDRTFVDEVHYKGWSVKLADWLHLSNPDDPGRPIIGQVFRCWVSDEFSKKGQRGVTVSWYFRPEQAAAYEADCAAIQTYHPSNRKFWEGEVFKTSHFADHPLEDIIEKIACQFTARHIRGRPRPPFWYPGFPLYVCDSRYNDRDRMFVRIKNWNSCVPEEVRKSSEFMPIYPFERTVYPITLPSPFLMRGPKGVVKGPGGLLQPTDPVGVEDGVRKRARRSGVGDTGVSRGSHYLGESAQRSSAADSIQHQHPASGLPQQPRNQRPMGPDRSITAAVGGTAVLANAYAEKLPPETTRHFDRDPETNEVLWFAAPPLNVARAHPPKHSLTYLHFLAKKRKEQTEGTNTGSGHPSKRSRGYVPPTVTETMRSLVKALADD</sequence>
<dbReference type="GO" id="GO:0006338">
    <property type="term" value="P:chromatin remodeling"/>
    <property type="evidence" value="ECO:0007669"/>
    <property type="project" value="InterPro"/>
</dbReference>
<dbReference type="Pfam" id="PF01426">
    <property type="entry name" value="BAH"/>
    <property type="match status" value="1"/>
</dbReference>
<evidence type="ECO:0000256" key="5">
    <source>
        <dbReference type="ARBA" id="ARBA00023117"/>
    </source>
</evidence>
<dbReference type="Gene3D" id="1.20.920.10">
    <property type="entry name" value="Bromodomain-like"/>
    <property type="match status" value="2"/>
</dbReference>
<feature type="domain" description="BAH" evidence="11">
    <location>
        <begin position="422"/>
        <end position="559"/>
    </location>
</feature>
<dbReference type="Proteomes" id="UP000308652">
    <property type="component" value="Unassembled WGS sequence"/>
</dbReference>
<dbReference type="CDD" id="cd04369">
    <property type="entry name" value="Bromodomain"/>
    <property type="match status" value="2"/>
</dbReference>
<keyword evidence="6" id="KW-0804">Transcription</keyword>
<dbReference type="Pfam" id="PF00439">
    <property type="entry name" value="Bromodomain"/>
    <property type="match status" value="2"/>
</dbReference>
<evidence type="ECO:0000259" key="11">
    <source>
        <dbReference type="PROSITE" id="PS51038"/>
    </source>
</evidence>
<proteinExistence type="predicted"/>
<evidence type="ECO:0000256" key="6">
    <source>
        <dbReference type="ARBA" id="ARBA00023163"/>
    </source>
</evidence>
<feature type="compositionally biased region" description="Polar residues" evidence="9">
    <location>
        <begin position="647"/>
        <end position="671"/>
    </location>
</feature>